<dbReference type="InterPro" id="IPR029058">
    <property type="entry name" value="AB_hydrolase_fold"/>
</dbReference>
<dbReference type="InterPro" id="IPR000801">
    <property type="entry name" value="Esterase-like"/>
</dbReference>
<dbReference type="EMBL" id="QPJJ01000007">
    <property type="protein sequence ID" value="RCW69765.1"/>
    <property type="molecule type" value="Genomic_DNA"/>
</dbReference>
<dbReference type="Proteomes" id="UP000252585">
    <property type="component" value="Unassembled WGS sequence"/>
</dbReference>
<dbReference type="InterPro" id="IPR050583">
    <property type="entry name" value="Mycobacterial_A85_antigen"/>
</dbReference>
<dbReference type="PANTHER" id="PTHR48098">
    <property type="entry name" value="ENTEROCHELIN ESTERASE-RELATED"/>
    <property type="match status" value="1"/>
</dbReference>
<evidence type="ECO:0000313" key="2">
    <source>
        <dbReference type="Proteomes" id="UP000252585"/>
    </source>
</evidence>
<proteinExistence type="predicted"/>
<keyword evidence="2" id="KW-1185">Reference proteome</keyword>
<protein>
    <submittedName>
        <fullName evidence="1">Enterochelin esterase-like enzyme</fullName>
    </submittedName>
</protein>
<dbReference type="AlphaFoldDB" id="A0A368XPH9"/>
<organism evidence="1 2">
    <name type="scientific">Saliterribacillus persicus</name>
    <dbReference type="NCBI Taxonomy" id="930114"/>
    <lineage>
        <taxon>Bacteria</taxon>
        <taxon>Bacillati</taxon>
        <taxon>Bacillota</taxon>
        <taxon>Bacilli</taxon>
        <taxon>Bacillales</taxon>
        <taxon>Bacillaceae</taxon>
        <taxon>Saliterribacillus</taxon>
    </lineage>
</organism>
<reference evidence="1 2" key="1">
    <citation type="submission" date="2018-07" db="EMBL/GenBank/DDBJ databases">
        <title>Genomic Encyclopedia of Type Strains, Phase IV (KMG-IV): sequencing the most valuable type-strain genomes for metagenomic binning, comparative biology and taxonomic classification.</title>
        <authorList>
            <person name="Goeker M."/>
        </authorList>
    </citation>
    <scope>NUCLEOTIDE SEQUENCE [LARGE SCALE GENOMIC DNA]</scope>
    <source>
        <strain evidence="1 2">DSM 27696</strain>
    </source>
</reference>
<dbReference type="Gene3D" id="3.40.50.1820">
    <property type="entry name" value="alpha/beta hydrolase"/>
    <property type="match status" value="1"/>
</dbReference>
<evidence type="ECO:0000313" key="1">
    <source>
        <dbReference type="EMBL" id="RCW69765.1"/>
    </source>
</evidence>
<comment type="caution">
    <text evidence="1">The sequence shown here is derived from an EMBL/GenBank/DDBJ whole genome shotgun (WGS) entry which is preliminary data.</text>
</comment>
<gene>
    <name evidence="1" type="ORF">DFR57_107154</name>
</gene>
<name>A0A368XPH9_9BACI</name>
<accession>A0A368XPH9</accession>
<dbReference type="SUPFAM" id="SSF53474">
    <property type="entry name" value="alpha/beta-Hydrolases"/>
    <property type="match status" value="1"/>
</dbReference>
<dbReference type="Pfam" id="PF00756">
    <property type="entry name" value="Esterase"/>
    <property type="match status" value="1"/>
</dbReference>
<sequence>MGDARINSDYLQEEVEIKWYLPETFTPLKDYYVCIMQDGNDYLQMGRVATLSDELQEEMLIEPTIFVGIHYQNKFDRQEKYHPNGEKQEAYIKFLVCEVLPFLEEELHIQTLPAHRALMGDSLAGTLALMVAMRYPNTFGKVIMQSPFVNETVEHAVHNCEDLDKLTIFHSINEAETAVTVTSGETLDFLKPNRELSKILAEKVDHYTYKEYAGEHTWKYWQRDLREILISVFGEEF</sequence>
<dbReference type="PANTHER" id="PTHR48098:SF3">
    <property type="entry name" value="IRON(III) ENTEROBACTIN ESTERASE"/>
    <property type="match status" value="1"/>
</dbReference>